<keyword evidence="2" id="KW-1185">Reference proteome</keyword>
<reference evidence="1" key="1">
    <citation type="submission" date="2022-07" db="EMBL/GenBank/DDBJ databases">
        <authorList>
            <person name="Trinca V."/>
            <person name="Uliana J.V.C."/>
            <person name="Torres T.T."/>
            <person name="Ward R.J."/>
            <person name="Monesi N."/>
        </authorList>
    </citation>
    <scope>NUCLEOTIDE SEQUENCE</scope>
    <source>
        <strain evidence="1">HSMRA1968</strain>
        <tissue evidence="1">Whole embryos</tissue>
    </source>
</reference>
<dbReference type="Proteomes" id="UP001151699">
    <property type="component" value="Chromosome X"/>
</dbReference>
<proteinExistence type="predicted"/>
<dbReference type="EMBL" id="WJQU01000003">
    <property type="protein sequence ID" value="KAJ6639499.1"/>
    <property type="molecule type" value="Genomic_DNA"/>
</dbReference>
<protein>
    <submittedName>
        <fullName evidence="1">Uncharacterized protein</fullName>
    </submittedName>
</protein>
<gene>
    <name evidence="1" type="ORF">Bhyg_12245</name>
</gene>
<organism evidence="1 2">
    <name type="scientific">Pseudolycoriella hygida</name>
    <dbReference type="NCBI Taxonomy" id="35572"/>
    <lineage>
        <taxon>Eukaryota</taxon>
        <taxon>Metazoa</taxon>
        <taxon>Ecdysozoa</taxon>
        <taxon>Arthropoda</taxon>
        <taxon>Hexapoda</taxon>
        <taxon>Insecta</taxon>
        <taxon>Pterygota</taxon>
        <taxon>Neoptera</taxon>
        <taxon>Endopterygota</taxon>
        <taxon>Diptera</taxon>
        <taxon>Nematocera</taxon>
        <taxon>Sciaroidea</taxon>
        <taxon>Sciaridae</taxon>
        <taxon>Pseudolycoriella</taxon>
    </lineage>
</organism>
<comment type="caution">
    <text evidence="1">The sequence shown here is derived from an EMBL/GenBank/DDBJ whole genome shotgun (WGS) entry which is preliminary data.</text>
</comment>
<dbReference type="AlphaFoldDB" id="A0A9Q0MY84"/>
<evidence type="ECO:0000313" key="2">
    <source>
        <dbReference type="Proteomes" id="UP001151699"/>
    </source>
</evidence>
<accession>A0A9Q0MY84</accession>
<sequence>MSRKAAFINNLIVSAVAETELMDTSDEESENILDELEDDLSVVYLCRAAIHINQD</sequence>
<evidence type="ECO:0000313" key="1">
    <source>
        <dbReference type="EMBL" id="KAJ6639499.1"/>
    </source>
</evidence>
<name>A0A9Q0MY84_9DIPT</name>